<accession>A0ABP1PHD1</accession>
<dbReference type="PANTHER" id="PTHR32046">
    <property type="entry name" value="G DOMAIN-CONTAINING PROTEIN"/>
    <property type="match status" value="1"/>
</dbReference>
<dbReference type="InterPro" id="IPR006073">
    <property type="entry name" value="GTP-bd"/>
</dbReference>
<sequence>MSRSKDKPYLFVVQTVIILFSLITISYSIQNPYHMKKCAELFSQDGFAGLKLEMKDQDHSLNFADNHQVSNGWNTTGSIKIESGCSMSLCNDTYFEGECKPLTAGSHGTSQLSKALGFAIVSAQCTCEKECKCSDIFVKKASCARAYLRGGCRTCNSDYADLRNASEVFQEEFVGKIEAFRVRKGCKLNLYSETHFEDRMAVITNETVEDFKGAFNSFQCECNNREYVPQERPPRPSNFPPLVTIPNTVKEIYTMLNDPKYTQHVGLLSAIRSRSKGRSLKNAYILLLGTTGSGKSSAINLLFDNPTITKTGDYVSTTTDILEFRVKMPIDELGLENTELRVIDTPGLGDTRGVQHDAKFLATLDSYLSTHEELKDRKPNAVLVFHNFNDNRFAGEGSRYVKMMRGFDSFRERLTDSTYSNVIHVLTFYSGADKKVRRRPTERINTFKKVIQEYTTLPRPTIITLAENKGSENSLPMVNGYFRLDNNEYYPRNLFEQLEVITKNGEDPIGLGVFRAAFRDPQDFKVSNSTFKLTDNDGDKVQHYLRIVSNAYLDIKKTEVSQFLERIWEDEVPGDLKKKYTNSLQYLQNALHMRHITTKEDVPKTTTNILKLLTALKHDPVTRMLLDKAFGIKPPNFPQNPIAGHCYNIFTDAPLPETPYDVGELQQSDIGFMIPSFLTCKLEQSAAQNFIFVEDQQSYIRERLRSIGIEGEISPTLFKGTPKPGYNIKTTAFKSGSSTISARRAFKRFQFVLNERPKLKQGFIDAVKALPTFSEHDHVAVTKWNDFFKMYGTHVVRSIHGGGAIDIQLRNKGPVNKEIGKALFNLINFAEDLAFFVGDNETSKDGKRTVLQEGVDHTLVFSGGNNQYHTSDFTKLSIENAVEMMSNWQNSLKFNPALLTTEMELIPISRVAKKIDEKYALEIERVATIIYNTTLTYVPKVNPDERRPPVVDKTAVAVTPGEKQPRPPPPPPREDTKFMTQFFLEMQKSNQQLHQTMMSLKKTEMENTRRRDKLEEDRLQWEKDKALMDAARRQEEAELRNLDERKREARAEAMRLAQAKQAEADAEKQRQWMGVLMAQQKAESARSHDLMKAIIMRPQPRGGSCLKAGTMIRMGNGTQKPVEQLKPGDILVDKDLMPATVLGVAHEFLLDQSFYGFDNTSFFFTNSHLFVGPNENSLKFGESMLFAKSTDNLYHNNPLMRYLNVSDMVEDQKFKLFHFNEEQLDVKNVDVVKDPIEHPSKTPVYFIQVDSPSGTYFANDFVCRHEIPPIEYWPNTMSILFRLMDTESFKKLAKLPYTFDTVSLLQTANYEVSLVVKRYLETKVENNADDTAEIHEVMKLDSINLEECLSSIFSDPTLSTAGVNLYAQVGNVIAEHLDKPGLELDLGSSVLARMQYELLEILKDELDNYVK</sequence>
<evidence type="ECO:0000259" key="3">
    <source>
        <dbReference type="PROSITE" id="PS51412"/>
    </source>
</evidence>
<dbReference type="EMBL" id="CAXLJM020000001">
    <property type="protein sequence ID" value="CAL8067902.1"/>
    <property type="molecule type" value="Genomic_DNA"/>
</dbReference>
<organism evidence="4 5">
    <name type="scientific">Orchesella dallaii</name>
    <dbReference type="NCBI Taxonomy" id="48710"/>
    <lineage>
        <taxon>Eukaryota</taxon>
        <taxon>Metazoa</taxon>
        <taxon>Ecdysozoa</taxon>
        <taxon>Arthropoda</taxon>
        <taxon>Hexapoda</taxon>
        <taxon>Collembola</taxon>
        <taxon>Entomobryomorpha</taxon>
        <taxon>Entomobryoidea</taxon>
        <taxon>Orchesellidae</taxon>
        <taxon>Orchesellinae</taxon>
        <taxon>Orchesella</taxon>
    </lineage>
</organism>
<dbReference type="InterPro" id="IPR027417">
    <property type="entry name" value="P-loop_NTPase"/>
</dbReference>
<dbReference type="Gene3D" id="3.40.50.300">
    <property type="entry name" value="P-loop containing nucleotide triphosphate hydrolases"/>
    <property type="match status" value="1"/>
</dbReference>
<evidence type="ECO:0000256" key="2">
    <source>
        <dbReference type="SAM" id="Phobius"/>
    </source>
</evidence>
<gene>
    <name evidence="4" type="ORF">ODALV1_LOCUS15</name>
</gene>
<evidence type="ECO:0000313" key="5">
    <source>
        <dbReference type="Proteomes" id="UP001642540"/>
    </source>
</evidence>
<evidence type="ECO:0000256" key="1">
    <source>
        <dbReference type="SAM" id="Coils"/>
    </source>
</evidence>
<dbReference type="InterPro" id="IPR020864">
    <property type="entry name" value="MACPF"/>
</dbReference>
<feature type="coiled-coil region" evidence="1">
    <location>
        <begin position="1025"/>
        <end position="1070"/>
    </location>
</feature>
<dbReference type="SUPFAM" id="SSF52540">
    <property type="entry name" value="P-loop containing nucleoside triphosphate hydrolases"/>
    <property type="match status" value="1"/>
</dbReference>
<keyword evidence="2" id="KW-1133">Transmembrane helix</keyword>
<dbReference type="Proteomes" id="UP001642540">
    <property type="component" value="Unassembled WGS sequence"/>
</dbReference>
<dbReference type="Gene3D" id="2.60.20.10">
    <property type="entry name" value="Crystallins"/>
    <property type="match status" value="1"/>
</dbReference>
<dbReference type="SMART" id="SM00457">
    <property type="entry name" value="MACPF"/>
    <property type="match status" value="1"/>
</dbReference>
<feature type="transmembrane region" description="Helical" evidence="2">
    <location>
        <begin position="9"/>
        <end position="29"/>
    </location>
</feature>
<dbReference type="Gene3D" id="2.170.16.10">
    <property type="entry name" value="Hedgehog/Intein (Hint) domain"/>
    <property type="match status" value="1"/>
</dbReference>
<comment type="caution">
    <text evidence="4">The sequence shown here is derived from an EMBL/GenBank/DDBJ whole genome shotgun (WGS) entry which is preliminary data.</text>
</comment>
<keyword evidence="2" id="KW-0472">Membrane</keyword>
<dbReference type="Pfam" id="PF01926">
    <property type="entry name" value="MMR_HSR1"/>
    <property type="match status" value="1"/>
</dbReference>
<reference evidence="4 5" key="1">
    <citation type="submission" date="2024-08" db="EMBL/GenBank/DDBJ databases">
        <authorList>
            <person name="Cucini C."/>
            <person name="Frati F."/>
        </authorList>
    </citation>
    <scope>NUCLEOTIDE SEQUENCE [LARGE SCALE GENOMIC DNA]</scope>
</reference>
<evidence type="ECO:0000313" key="4">
    <source>
        <dbReference type="EMBL" id="CAL8067902.1"/>
    </source>
</evidence>
<keyword evidence="1" id="KW-0175">Coiled coil</keyword>
<dbReference type="PANTHER" id="PTHR32046:SF11">
    <property type="entry name" value="IMMUNE-ASSOCIATED NUCLEOTIDE-BINDING PROTEIN 10-LIKE"/>
    <property type="match status" value="1"/>
</dbReference>
<feature type="domain" description="MACPF" evidence="3">
    <location>
        <begin position="613"/>
        <end position="945"/>
    </location>
</feature>
<keyword evidence="2" id="KW-0812">Transmembrane</keyword>
<proteinExistence type="predicted"/>
<name>A0ABP1PHD1_9HEXA</name>
<dbReference type="InterPro" id="IPR036844">
    <property type="entry name" value="Hint_dom_sf"/>
</dbReference>
<keyword evidence="5" id="KW-1185">Reference proteome</keyword>
<dbReference type="Pfam" id="PF01823">
    <property type="entry name" value="MACPF"/>
    <property type="match status" value="1"/>
</dbReference>
<protein>
    <recommendedName>
        <fullName evidence="3">MACPF domain-containing protein</fullName>
    </recommendedName>
</protein>
<dbReference type="SUPFAM" id="SSF51294">
    <property type="entry name" value="Hedgehog/intein (Hint) domain"/>
    <property type="match status" value="1"/>
</dbReference>
<dbReference type="PROSITE" id="PS51412">
    <property type="entry name" value="MACPF_2"/>
    <property type="match status" value="1"/>
</dbReference>